<evidence type="ECO:0008006" key="7">
    <source>
        <dbReference type="Google" id="ProtNLM"/>
    </source>
</evidence>
<keyword evidence="2" id="KW-1133">Transmembrane helix</keyword>
<feature type="compositionally biased region" description="Polar residues" evidence="1">
    <location>
        <begin position="517"/>
        <end position="528"/>
    </location>
</feature>
<feature type="compositionally biased region" description="Low complexity" evidence="1">
    <location>
        <begin position="438"/>
        <end position="451"/>
    </location>
</feature>
<dbReference type="EMBL" id="CP134184">
    <property type="protein sequence ID" value="WPA97119.1"/>
    <property type="molecule type" value="Genomic_DNA"/>
</dbReference>
<evidence type="ECO:0000313" key="5">
    <source>
        <dbReference type="Proteomes" id="UP000230605"/>
    </source>
</evidence>
<dbReference type="Proteomes" id="UP001302367">
    <property type="component" value="Chromosome 1"/>
</dbReference>
<feature type="compositionally biased region" description="Low complexity" evidence="1">
    <location>
        <begin position="273"/>
        <end position="289"/>
    </location>
</feature>
<dbReference type="EMBL" id="LKMD01000100">
    <property type="protein sequence ID" value="PIB01177.1"/>
    <property type="molecule type" value="Genomic_DNA"/>
</dbReference>
<feature type="compositionally biased region" description="Polar residues" evidence="1">
    <location>
        <begin position="487"/>
        <end position="502"/>
    </location>
</feature>
<protein>
    <recommendedName>
        <fullName evidence="7">Mid2 domain-containing protein</fullName>
    </recommendedName>
</protein>
<evidence type="ECO:0000256" key="2">
    <source>
        <dbReference type="SAM" id="Phobius"/>
    </source>
</evidence>
<feature type="compositionally biased region" description="Polar residues" evidence="1">
    <location>
        <begin position="38"/>
        <end position="49"/>
    </location>
</feature>
<evidence type="ECO:0000256" key="1">
    <source>
        <dbReference type="SAM" id="MobiDB-lite"/>
    </source>
</evidence>
<feature type="region of interest" description="Disordered" evidence="1">
    <location>
        <begin position="143"/>
        <end position="170"/>
    </location>
</feature>
<sequence length="534" mass="55549">MAEAMAPPAKRRKLSSSSSETMHRNNSTAPDATLPPSYYSSESVQQPCTSPDLPRVQDHPVPTEDVIHHDMKRAAVDEGDLAPVYPRQDTNEVPNGLPTPVVSLSIQIFTDAFTTLTYTPPALPSLPTLPTLPSVPGATTFTNVPSSSSLPSPYPSPNSNLSTSAPVGLNSSTSASPILTTSAVMVIGNNATATSKTTITVTRSSTSTLFYATLDGGEVSTITRSRAPFTTTLAGEVFTVPGYSDSQSRIQTSQDSTTATATGNVSGAGGAQTYGTPATTAPTSTSTNDSGGGGSSTPPAGTIAGGVVGGAAGLAVIVLIAMLFFRWYRRKVQTGHQALSHGPTGGHDEQSRSGPGMAERAGIIPFAAAVPSLFRHQNQDPDSEQHERGFTRISGRKLPSQWSEGMISAHPPNMPPDPMSSGAEGGRHLTGSSFYRHSGGLSDGSGELSPSNASPESMERGHLRTSDPGTMMMSPGPERQPQVHYGSAQNFSRPGQASTLSVSPPGASASVLRRSETPSSIIEPNRSSRFTEDM</sequence>
<reference evidence="4 6" key="2">
    <citation type="submission" date="2023-09" db="EMBL/GenBank/DDBJ databases">
        <title>Complete-Gapless Cercospora beticola genome.</title>
        <authorList>
            <person name="Wyatt N.A."/>
            <person name="Spanner R.E."/>
            <person name="Bolton M.D."/>
        </authorList>
    </citation>
    <scope>NUCLEOTIDE SEQUENCE [LARGE SCALE GENOMIC DNA]</scope>
    <source>
        <strain evidence="4">Cb09-40</strain>
    </source>
</reference>
<keyword evidence="6" id="KW-1185">Reference proteome</keyword>
<feature type="region of interest" description="Disordered" evidence="1">
    <location>
        <begin position="1"/>
        <end position="60"/>
    </location>
</feature>
<feature type="region of interest" description="Disordered" evidence="1">
    <location>
        <begin position="245"/>
        <end position="298"/>
    </location>
</feature>
<feature type="compositionally biased region" description="Polar residues" evidence="1">
    <location>
        <begin position="15"/>
        <end position="30"/>
    </location>
</feature>
<keyword evidence="2" id="KW-0472">Membrane</keyword>
<accession>A0A2G5I8P1</accession>
<name>A0A2G5I8P1_CERBT</name>
<feature type="region of interest" description="Disordered" evidence="1">
    <location>
        <begin position="336"/>
        <end position="357"/>
    </location>
</feature>
<feature type="compositionally biased region" description="Low complexity" evidence="1">
    <location>
        <begin position="251"/>
        <end position="262"/>
    </location>
</feature>
<feature type="region of interest" description="Disordered" evidence="1">
    <location>
        <begin position="377"/>
        <end position="534"/>
    </location>
</feature>
<feature type="compositionally biased region" description="Low complexity" evidence="1">
    <location>
        <begin position="145"/>
        <end position="164"/>
    </location>
</feature>
<evidence type="ECO:0000313" key="6">
    <source>
        <dbReference type="Proteomes" id="UP001302367"/>
    </source>
</evidence>
<gene>
    <name evidence="3" type="ORF">CB0940_01673</name>
    <name evidence="4" type="ORF">RHO25_001727</name>
</gene>
<keyword evidence="2" id="KW-0812">Transmembrane</keyword>
<proteinExistence type="predicted"/>
<dbReference type="OrthoDB" id="5421784at2759"/>
<dbReference type="Proteomes" id="UP000230605">
    <property type="component" value="Chromosome 1"/>
</dbReference>
<feature type="transmembrane region" description="Helical" evidence="2">
    <location>
        <begin position="303"/>
        <end position="325"/>
    </location>
</feature>
<organism evidence="3 5">
    <name type="scientific">Cercospora beticola</name>
    <name type="common">Sugarbeet leaf spot fungus</name>
    <dbReference type="NCBI Taxonomy" id="122368"/>
    <lineage>
        <taxon>Eukaryota</taxon>
        <taxon>Fungi</taxon>
        <taxon>Dikarya</taxon>
        <taxon>Ascomycota</taxon>
        <taxon>Pezizomycotina</taxon>
        <taxon>Dothideomycetes</taxon>
        <taxon>Dothideomycetidae</taxon>
        <taxon>Mycosphaerellales</taxon>
        <taxon>Mycosphaerellaceae</taxon>
        <taxon>Cercospora</taxon>
    </lineage>
</organism>
<evidence type="ECO:0000313" key="4">
    <source>
        <dbReference type="EMBL" id="WPA97119.1"/>
    </source>
</evidence>
<feature type="compositionally biased region" description="Basic and acidic residues" evidence="1">
    <location>
        <begin position="377"/>
        <end position="390"/>
    </location>
</feature>
<dbReference type="AlphaFoldDB" id="A0A2G5I8P1"/>
<reference evidence="3 5" key="1">
    <citation type="submission" date="2015-10" db="EMBL/GenBank/DDBJ databases">
        <title>The cercosporin biosynthetic gene cluster was horizontally transferred to several fungal lineages and shown to be expanded in Cercospora beticola based on microsynteny with recipient genomes.</title>
        <authorList>
            <person name="De Jonge R."/>
            <person name="Ebert M.K."/>
            <person name="Suttle J.C."/>
            <person name="Jurick Ii W.M."/>
            <person name="Secor G.A."/>
            <person name="Thomma B.P."/>
            <person name="Van De Peer Y."/>
            <person name="Bolton M.D."/>
        </authorList>
    </citation>
    <scope>NUCLEOTIDE SEQUENCE [LARGE SCALE GENOMIC DNA]</scope>
    <source>
        <strain evidence="3 5">09-40</strain>
    </source>
</reference>
<evidence type="ECO:0000313" key="3">
    <source>
        <dbReference type="EMBL" id="PIB01177.1"/>
    </source>
</evidence>